<evidence type="ECO:0000313" key="3">
    <source>
        <dbReference type="Proteomes" id="UP001304895"/>
    </source>
</evidence>
<reference evidence="2" key="1">
    <citation type="journal article" date="2023" name="Mol. Phylogenet. Evol.">
        <title>Genome-scale phylogeny and comparative genomics of the fungal order Sordariales.</title>
        <authorList>
            <person name="Hensen N."/>
            <person name="Bonometti L."/>
            <person name="Westerberg I."/>
            <person name="Brannstrom I.O."/>
            <person name="Guillou S."/>
            <person name="Cros-Aarteil S."/>
            <person name="Calhoun S."/>
            <person name="Haridas S."/>
            <person name="Kuo A."/>
            <person name="Mondo S."/>
            <person name="Pangilinan J."/>
            <person name="Riley R."/>
            <person name="LaButti K."/>
            <person name="Andreopoulos B."/>
            <person name="Lipzen A."/>
            <person name="Chen C."/>
            <person name="Yan M."/>
            <person name="Daum C."/>
            <person name="Ng V."/>
            <person name="Clum A."/>
            <person name="Steindorff A."/>
            <person name="Ohm R.A."/>
            <person name="Martin F."/>
            <person name="Silar P."/>
            <person name="Natvig D.O."/>
            <person name="Lalanne C."/>
            <person name="Gautier V."/>
            <person name="Ament-Velasquez S.L."/>
            <person name="Kruys A."/>
            <person name="Hutchinson M.I."/>
            <person name="Powell A.J."/>
            <person name="Barry K."/>
            <person name="Miller A.N."/>
            <person name="Grigoriev I.V."/>
            <person name="Debuchy R."/>
            <person name="Gladieux P."/>
            <person name="Hiltunen Thoren M."/>
            <person name="Johannesson H."/>
        </authorList>
    </citation>
    <scope>NUCLEOTIDE SEQUENCE</scope>
    <source>
        <strain evidence="2">CBS 123565</strain>
    </source>
</reference>
<dbReference type="EMBL" id="MU853406">
    <property type="protein sequence ID" value="KAK4135255.1"/>
    <property type="molecule type" value="Genomic_DNA"/>
</dbReference>
<evidence type="ECO:0000313" key="2">
    <source>
        <dbReference type="EMBL" id="KAK4135255.1"/>
    </source>
</evidence>
<proteinExistence type="predicted"/>
<keyword evidence="3" id="KW-1185">Reference proteome</keyword>
<name>A0AAN6UMF9_9PEZI</name>
<dbReference type="Proteomes" id="UP001304895">
    <property type="component" value="Unassembled WGS sequence"/>
</dbReference>
<protein>
    <submittedName>
        <fullName evidence="2">Uncharacterized protein</fullName>
    </submittedName>
</protein>
<evidence type="ECO:0000256" key="1">
    <source>
        <dbReference type="SAM" id="MobiDB-lite"/>
    </source>
</evidence>
<dbReference type="AlphaFoldDB" id="A0AAN6UMF9"/>
<comment type="caution">
    <text evidence="2">The sequence shown here is derived from an EMBL/GenBank/DDBJ whole genome shotgun (WGS) entry which is preliminary data.</text>
</comment>
<gene>
    <name evidence="2" type="ORF">BT67DRAFT_269664</name>
</gene>
<organism evidence="2 3">
    <name type="scientific">Trichocladium antarcticum</name>
    <dbReference type="NCBI Taxonomy" id="1450529"/>
    <lineage>
        <taxon>Eukaryota</taxon>
        <taxon>Fungi</taxon>
        <taxon>Dikarya</taxon>
        <taxon>Ascomycota</taxon>
        <taxon>Pezizomycotina</taxon>
        <taxon>Sordariomycetes</taxon>
        <taxon>Sordariomycetidae</taxon>
        <taxon>Sordariales</taxon>
        <taxon>Chaetomiaceae</taxon>
        <taxon>Trichocladium</taxon>
    </lineage>
</organism>
<sequence>MDAASCGNGNTMSAARTCRTFMETRAGPAVLFNPVAGCRWGTCRNKQTQRCSESPRHHHPELVGHSGSGPPPFWSSPAAQPRQDIRTGPRHGVEDVWLAAVRPRLLDALGTCGELRQHRASQLHPDELVVQPSRHTPSSAAILQQRRTRFDSWQKVPQRPFSPARQTTACLLDTVE</sequence>
<accession>A0AAN6UMF9</accession>
<feature type="region of interest" description="Disordered" evidence="1">
    <location>
        <begin position="50"/>
        <end position="83"/>
    </location>
</feature>
<reference evidence="2" key="2">
    <citation type="submission" date="2023-05" db="EMBL/GenBank/DDBJ databases">
        <authorList>
            <consortium name="Lawrence Berkeley National Laboratory"/>
            <person name="Steindorff A."/>
            <person name="Hensen N."/>
            <person name="Bonometti L."/>
            <person name="Westerberg I."/>
            <person name="Brannstrom I.O."/>
            <person name="Guillou S."/>
            <person name="Cros-Aarteil S."/>
            <person name="Calhoun S."/>
            <person name="Haridas S."/>
            <person name="Kuo A."/>
            <person name="Mondo S."/>
            <person name="Pangilinan J."/>
            <person name="Riley R."/>
            <person name="Labutti K."/>
            <person name="Andreopoulos B."/>
            <person name="Lipzen A."/>
            <person name="Chen C."/>
            <person name="Yanf M."/>
            <person name="Daum C."/>
            <person name="Ng V."/>
            <person name="Clum A."/>
            <person name="Ohm R."/>
            <person name="Martin F."/>
            <person name="Silar P."/>
            <person name="Natvig D."/>
            <person name="Lalanne C."/>
            <person name="Gautier V."/>
            <person name="Ament-Velasquez S.L."/>
            <person name="Kruys A."/>
            <person name="Hutchinson M.I."/>
            <person name="Powell A.J."/>
            <person name="Barry K."/>
            <person name="Miller A.N."/>
            <person name="Grigoriev I.V."/>
            <person name="Debuchy R."/>
            <person name="Gladieux P."/>
            <person name="Thoren M.H."/>
            <person name="Johannesson H."/>
        </authorList>
    </citation>
    <scope>NUCLEOTIDE SEQUENCE</scope>
    <source>
        <strain evidence="2">CBS 123565</strain>
    </source>
</reference>